<dbReference type="HOGENOM" id="CLU_099042_0_0_6"/>
<dbReference type="BioCyc" id="SGLO343509:SGP1_RS25330-MONOMER"/>
<dbReference type="AlphaFoldDB" id="Q2NPZ7"/>
<sequence>MKEIFLQYYWRQSREIVSNWRWRMANFFDWLDAKKIHFSRTPGGQTLISDDVDLAGSDIQRLPDELLVGGHLILRNTPLATLPIGLNVLEDLDLRNTSITALPPDLSVGGGLFLENTRIVSLPESFRVEDALDLENSLITTLPRNLWVGGYLNLRGTAISSLPEDWYVEGPLLLDVEKIASPLAWRYIKLADLNADDHLMGDYCLDTSSVGDFFDKADKEGVEVFAVWV</sequence>
<protein>
    <recommendedName>
        <fullName evidence="3">Leucine-rich repeat domain-containing protein</fullName>
    </recommendedName>
</protein>
<dbReference type="EMBL" id="AP008234">
    <property type="protein sequence ID" value="BAE75778.1"/>
    <property type="molecule type" value="Genomic_DNA"/>
</dbReference>
<geneLocation type="plasmid" evidence="1 2">
    <name>pSG2</name>
</geneLocation>
<dbReference type="KEGG" id="sgl:SGP2_0017"/>
<keyword evidence="2" id="KW-1185">Reference proteome</keyword>
<dbReference type="eggNOG" id="COG4886">
    <property type="taxonomic scope" value="Bacteria"/>
</dbReference>
<name>Q2NPZ7_SODGM</name>
<evidence type="ECO:0000313" key="2">
    <source>
        <dbReference type="Proteomes" id="UP000001932"/>
    </source>
</evidence>
<dbReference type="Gene3D" id="3.80.10.10">
    <property type="entry name" value="Ribonuclease Inhibitor"/>
    <property type="match status" value="1"/>
</dbReference>
<organism evidence="1 2">
    <name type="scientific">Sodalis glossinidius (strain morsitans)</name>
    <dbReference type="NCBI Taxonomy" id="343509"/>
    <lineage>
        <taxon>Bacteria</taxon>
        <taxon>Pseudomonadati</taxon>
        <taxon>Pseudomonadota</taxon>
        <taxon>Gammaproteobacteria</taxon>
        <taxon>Enterobacterales</taxon>
        <taxon>Bruguierivoracaceae</taxon>
        <taxon>Sodalis</taxon>
    </lineage>
</organism>
<gene>
    <name evidence="1" type="ordered locus">SGP2_0017</name>
</gene>
<keyword evidence="1" id="KW-0614">Plasmid</keyword>
<reference evidence="1 2" key="1">
    <citation type="journal article" date="2006" name="Genome Res.">
        <title>Massive genome erosion and functional adaptations provide insights into the symbiotic lifestyle of Sodalis glossinidius in the tsetse host.</title>
        <authorList>
            <person name="Toh H."/>
            <person name="Weiss B.L."/>
            <person name="Perkin S.A.H."/>
            <person name="Yamashita A."/>
            <person name="Oshima K."/>
            <person name="Hattori M."/>
            <person name="Aksoy S."/>
        </authorList>
    </citation>
    <scope>NUCLEOTIDE SEQUENCE [LARGE SCALE GENOMIC DNA]</scope>
    <source>
        <strain evidence="2">morsitans</strain>
    </source>
</reference>
<evidence type="ECO:0000313" key="1">
    <source>
        <dbReference type="EMBL" id="BAE75778.1"/>
    </source>
</evidence>
<dbReference type="Proteomes" id="UP000001932">
    <property type="component" value="Plasmid pSG2"/>
</dbReference>
<evidence type="ECO:0008006" key="3">
    <source>
        <dbReference type="Google" id="ProtNLM"/>
    </source>
</evidence>
<proteinExistence type="predicted"/>
<dbReference type="InterPro" id="IPR032675">
    <property type="entry name" value="LRR_dom_sf"/>
</dbReference>
<accession>Q2NPZ7</accession>
<dbReference type="SUPFAM" id="SSF52058">
    <property type="entry name" value="L domain-like"/>
    <property type="match status" value="1"/>
</dbReference>